<protein>
    <submittedName>
        <fullName evidence="3">Glyoxalase</fullName>
    </submittedName>
</protein>
<organism evidence="3 4">
    <name type="scientific">Streptomyces hygroscopicus</name>
    <dbReference type="NCBI Taxonomy" id="1912"/>
    <lineage>
        <taxon>Bacteria</taxon>
        <taxon>Bacillati</taxon>
        <taxon>Actinomycetota</taxon>
        <taxon>Actinomycetes</taxon>
        <taxon>Kitasatosporales</taxon>
        <taxon>Streptomycetaceae</taxon>
        <taxon>Streptomyces</taxon>
        <taxon>Streptomyces violaceusniger group</taxon>
    </lineage>
</organism>
<feature type="domain" description="VOC" evidence="2">
    <location>
        <begin position="169"/>
        <end position="287"/>
    </location>
</feature>
<dbReference type="Proteomes" id="UP001054854">
    <property type="component" value="Unassembled WGS sequence"/>
</dbReference>
<evidence type="ECO:0000313" key="3">
    <source>
        <dbReference type="EMBL" id="GHJ28406.1"/>
    </source>
</evidence>
<dbReference type="PROSITE" id="PS51819">
    <property type="entry name" value="VOC"/>
    <property type="match status" value="2"/>
</dbReference>
<evidence type="ECO:0000313" key="4">
    <source>
        <dbReference type="Proteomes" id="UP001054854"/>
    </source>
</evidence>
<evidence type="ECO:0000259" key="2">
    <source>
        <dbReference type="PROSITE" id="PS51819"/>
    </source>
</evidence>
<feature type="region of interest" description="Disordered" evidence="1">
    <location>
        <begin position="261"/>
        <end position="298"/>
    </location>
</feature>
<dbReference type="EMBL" id="BNEK01000003">
    <property type="protein sequence ID" value="GHJ28406.1"/>
    <property type="molecule type" value="Genomic_DNA"/>
</dbReference>
<feature type="compositionally biased region" description="Basic and acidic residues" evidence="1">
    <location>
        <begin position="285"/>
        <end position="298"/>
    </location>
</feature>
<feature type="compositionally biased region" description="Polar residues" evidence="1">
    <location>
        <begin position="267"/>
        <end position="277"/>
    </location>
</feature>
<feature type="domain" description="VOC" evidence="2">
    <location>
        <begin position="11"/>
        <end position="126"/>
    </location>
</feature>
<dbReference type="InterPro" id="IPR029068">
    <property type="entry name" value="Glyas_Bleomycin-R_OHBP_Dase"/>
</dbReference>
<dbReference type="InterPro" id="IPR004360">
    <property type="entry name" value="Glyas_Fos-R_dOase_dom"/>
</dbReference>
<dbReference type="RefSeq" id="WP_236257033.1">
    <property type="nucleotide sequence ID" value="NZ_BNEK01000003.1"/>
</dbReference>
<keyword evidence="4" id="KW-1185">Reference proteome</keyword>
<reference evidence="3" key="1">
    <citation type="submission" date="2024-05" db="EMBL/GenBank/DDBJ databases">
        <title>Whole genome shotgun sequence of Streptomyces hygroscopicus NBRC 113678.</title>
        <authorList>
            <person name="Komaki H."/>
            <person name="Tamura T."/>
        </authorList>
    </citation>
    <scope>NUCLEOTIDE SEQUENCE</scope>
    <source>
        <strain evidence="3">N11-34</strain>
    </source>
</reference>
<dbReference type="InterPro" id="IPR037523">
    <property type="entry name" value="VOC_core"/>
</dbReference>
<dbReference type="SUPFAM" id="SSF54593">
    <property type="entry name" value="Glyoxalase/Bleomycin resistance protein/Dihydroxybiphenyl dioxygenase"/>
    <property type="match status" value="2"/>
</dbReference>
<accession>A0ABQ3TYF2</accession>
<gene>
    <name evidence="3" type="ORF">TPA0910_28390</name>
</gene>
<dbReference type="PANTHER" id="PTHR43279:SF1">
    <property type="entry name" value="CATECHOL-2,3-DIOXYGENASE"/>
    <property type="match status" value="1"/>
</dbReference>
<evidence type="ECO:0000256" key="1">
    <source>
        <dbReference type="SAM" id="MobiDB-lite"/>
    </source>
</evidence>
<sequence>MTDYRMDQTLTLGPVTLTVADLERSVRYYTRVAGFRLLDRQPQRAQLGVEGQVLVDLHEVAGAIAPPRSSPGLSHFAPLVPTRADVARFTQRHLDAGFDVDLHDHVVSHSCYVTDPDGHTIEVTWACPREQWQWTDEGLPVMVAIPIAVQDLLDEPGASTPAPLPAETQMGHVQLKATDAALTRTRPFYRDLLGLEIYARLGDGFIGVGVSDYRSLLVLTTRFSPHGGTPAGPDTARLTCVDLLLTNSEAIEQLAERLTAAGHPHQRTGTSLTTHDPSGNPLRFSVHDTAKPASRTDT</sequence>
<proteinExistence type="predicted"/>
<name>A0ABQ3TYF2_STRHY</name>
<comment type="caution">
    <text evidence="3">The sequence shown here is derived from an EMBL/GenBank/DDBJ whole genome shotgun (WGS) entry which is preliminary data.</text>
</comment>
<dbReference type="Pfam" id="PF00903">
    <property type="entry name" value="Glyoxalase"/>
    <property type="match status" value="1"/>
</dbReference>
<dbReference type="Gene3D" id="3.10.180.10">
    <property type="entry name" value="2,3-Dihydroxybiphenyl 1,2-Dioxygenase, domain 1"/>
    <property type="match status" value="2"/>
</dbReference>
<dbReference type="PANTHER" id="PTHR43279">
    <property type="entry name" value="CATECHOL-2,3-DIOXYGENASE"/>
    <property type="match status" value="1"/>
</dbReference>